<keyword evidence="2" id="KW-1185">Reference proteome</keyword>
<protein>
    <submittedName>
        <fullName evidence="1">9634_t:CDS:1</fullName>
    </submittedName>
</protein>
<dbReference type="OrthoDB" id="2427787at2759"/>
<proteinExistence type="predicted"/>
<evidence type="ECO:0000313" key="1">
    <source>
        <dbReference type="EMBL" id="CAG8562743.1"/>
    </source>
</evidence>
<comment type="caution">
    <text evidence="1">The sequence shown here is derived from an EMBL/GenBank/DDBJ whole genome shotgun (WGS) entry which is preliminary data.</text>
</comment>
<organism evidence="1 2">
    <name type="scientific">Paraglomus brasilianum</name>
    <dbReference type="NCBI Taxonomy" id="144538"/>
    <lineage>
        <taxon>Eukaryota</taxon>
        <taxon>Fungi</taxon>
        <taxon>Fungi incertae sedis</taxon>
        <taxon>Mucoromycota</taxon>
        <taxon>Glomeromycotina</taxon>
        <taxon>Glomeromycetes</taxon>
        <taxon>Paraglomerales</taxon>
        <taxon>Paraglomeraceae</taxon>
        <taxon>Paraglomus</taxon>
    </lineage>
</organism>
<dbReference type="EMBL" id="CAJVPI010000686">
    <property type="protein sequence ID" value="CAG8562743.1"/>
    <property type="molecule type" value="Genomic_DNA"/>
</dbReference>
<reference evidence="1" key="1">
    <citation type="submission" date="2021-06" db="EMBL/GenBank/DDBJ databases">
        <authorList>
            <person name="Kallberg Y."/>
            <person name="Tangrot J."/>
            <person name="Rosling A."/>
        </authorList>
    </citation>
    <scope>NUCLEOTIDE SEQUENCE</scope>
    <source>
        <strain evidence="1">BR232B</strain>
    </source>
</reference>
<gene>
    <name evidence="1" type="ORF">PBRASI_LOCUS5677</name>
</gene>
<dbReference type="Proteomes" id="UP000789739">
    <property type="component" value="Unassembled WGS sequence"/>
</dbReference>
<evidence type="ECO:0000313" key="2">
    <source>
        <dbReference type="Proteomes" id="UP000789739"/>
    </source>
</evidence>
<sequence length="94" mass="10393">MSTLVVIDKRLLVTYPSEAALEVLFEETSQLEILRELDGAFQSGSILEAGCQGELVARLAARIKLISNDEEVVELVEHPVAGEYIKGMIIFLIF</sequence>
<dbReference type="AlphaFoldDB" id="A0A9N9BG33"/>
<accession>A0A9N9BG33</accession>
<name>A0A9N9BG33_9GLOM</name>